<evidence type="ECO:0000256" key="1">
    <source>
        <dbReference type="ARBA" id="ARBA00006252"/>
    </source>
</evidence>
<dbReference type="EMBL" id="SMYO01000002">
    <property type="protein sequence ID" value="TDK64202.1"/>
    <property type="molecule type" value="Genomic_DNA"/>
</dbReference>
<accession>A0A4R5VXZ5</accession>
<dbReference type="RefSeq" id="WP_133333141.1">
    <property type="nucleotide sequence ID" value="NZ_JAVGVR010000001.1"/>
</dbReference>
<dbReference type="EMBL" id="JAVGVR010000001">
    <property type="protein sequence ID" value="MDQ6594917.1"/>
    <property type="molecule type" value="Genomic_DNA"/>
</dbReference>
<dbReference type="InterPro" id="IPR003680">
    <property type="entry name" value="Flavodoxin_fold"/>
</dbReference>
<feature type="domain" description="Flavodoxin-like fold" evidence="3">
    <location>
        <begin position="1"/>
        <end position="181"/>
    </location>
</feature>
<gene>
    <name evidence="5" type="ORF">E2K98_04910</name>
    <name evidence="4" type="ORF">RCG21_00375</name>
</gene>
<dbReference type="Proteomes" id="UP000295132">
    <property type="component" value="Unassembled WGS sequence"/>
</dbReference>
<evidence type="ECO:0000256" key="2">
    <source>
        <dbReference type="ARBA" id="ARBA00023002"/>
    </source>
</evidence>
<dbReference type="Proteomes" id="UP001178888">
    <property type="component" value="Unassembled WGS sequence"/>
</dbReference>
<dbReference type="InterPro" id="IPR051545">
    <property type="entry name" value="NAD(P)H_dehydrogenase_qn"/>
</dbReference>
<evidence type="ECO:0000313" key="5">
    <source>
        <dbReference type="EMBL" id="TDK64202.1"/>
    </source>
</evidence>
<dbReference type="GO" id="GO:0005829">
    <property type="term" value="C:cytosol"/>
    <property type="evidence" value="ECO:0007669"/>
    <property type="project" value="TreeGrafter"/>
</dbReference>
<name>A0A4R5VXZ5_9BACI</name>
<organism evidence="5 6">
    <name type="scientific">Bacillus salipaludis</name>
    <dbReference type="NCBI Taxonomy" id="2547811"/>
    <lineage>
        <taxon>Bacteria</taxon>
        <taxon>Bacillati</taxon>
        <taxon>Bacillota</taxon>
        <taxon>Bacilli</taxon>
        <taxon>Bacillales</taxon>
        <taxon>Bacillaceae</taxon>
        <taxon>Bacillus</taxon>
    </lineage>
</organism>
<comment type="similarity">
    <text evidence="1">Belongs to the NAD(P)H dehydrogenase (quinone) family.</text>
</comment>
<reference evidence="5 6" key="1">
    <citation type="submission" date="2019-03" db="EMBL/GenBank/DDBJ databases">
        <title>Bacillus niacini sp. nov. a Nicotinate-Metabolizing Mesophile Isolated from Soil.</title>
        <authorList>
            <person name="Zhang G."/>
        </authorList>
    </citation>
    <scope>NUCLEOTIDE SEQUENCE [LARGE SCALE GENOMIC DNA]</scope>
    <source>
        <strain evidence="5 6">WN066</strain>
    </source>
</reference>
<proteinExistence type="inferred from homology"/>
<dbReference type="EC" id="1.6.99.-" evidence="5"/>
<dbReference type="PANTHER" id="PTHR10204:SF34">
    <property type="entry name" value="NAD(P)H DEHYDROGENASE [QUINONE] 1 ISOFORM 1"/>
    <property type="match status" value="1"/>
</dbReference>
<evidence type="ECO:0000313" key="7">
    <source>
        <dbReference type="Proteomes" id="UP001178888"/>
    </source>
</evidence>
<evidence type="ECO:0000259" key="3">
    <source>
        <dbReference type="Pfam" id="PF02525"/>
    </source>
</evidence>
<dbReference type="AlphaFoldDB" id="A0A4R5VXZ5"/>
<keyword evidence="2 5" id="KW-0560">Oxidoreductase</keyword>
<dbReference type="Pfam" id="PF02525">
    <property type="entry name" value="Flavodoxin_2"/>
    <property type="match status" value="1"/>
</dbReference>
<comment type="caution">
    <text evidence="5">The sequence shown here is derived from an EMBL/GenBank/DDBJ whole genome shotgun (WGS) entry which is preliminary data.</text>
</comment>
<dbReference type="SUPFAM" id="SSF52218">
    <property type="entry name" value="Flavoproteins"/>
    <property type="match status" value="1"/>
</dbReference>
<evidence type="ECO:0000313" key="6">
    <source>
        <dbReference type="Proteomes" id="UP000295132"/>
    </source>
</evidence>
<keyword evidence="7" id="KW-1185">Reference proteome</keyword>
<evidence type="ECO:0000313" key="4">
    <source>
        <dbReference type="EMBL" id="MDQ6594917.1"/>
    </source>
</evidence>
<dbReference type="PANTHER" id="PTHR10204">
    <property type="entry name" value="NAD P H OXIDOREDUCTASE-RELATED"/>
    <property type="match status" value="1"/>
</dbReference>
<protein>
    <submittedName>
        <fullName evidence="5">NAD(P)H oxidoreductase</fullName>
        <ecNumber evidence="5">1.6.99.-</ecNumber>
    </submittedName>
</protein>
<dbReference type="InterPro" id="IPR029039">
    <property type="entry name" value="Flavoprotein-like_sf"/>
</dbReference>
<reference evidence="4" key="2">
    <citation type="submission" date="2023-08" db="EMBL/GenBank/DDBJ databases">
        <title>Nitrogen cycling bacteria in agricultural field soils.</title>
        <authorList>
            <person name="Jang J."/>
        </authorList>
    </citation>
    <scope>NUCLEOTIDE SEQUENCE</scope>
    <source>
        <strain evidence="4">PS3-36</strain>
    </source>
</reference>
<dbReference type="Gene3D" id="3.40.50.360">
    <property type="match status" value="1"/>
</dbReference>
<dbReference type="GO" id="GO:0003955">
    <property type="term" value="F:NAD(P)H dehydrogenase (quinone) activity"/>
    <property type="evidence" value="ECO:0007669"/>
    <property type="project" value="TreeGrafter"/>
</dbReference>
<dbReference type="NCBIfam" id="NF007280">
    <property type="entry name" value="PRK09739.1"/>
    <property type="match status" value="1"/>
</dbReference>
<sequence length="198" mass="22817">MNVLSVLSHPREDSLTFAVARSFNEGLVNAGHNPEVLDLYRENFDPRLFQADEPDWNDPNKQYSVAVEHEMNRLRRNDAISIIFPVWWYNLPAITKGWIDRVWNHGFAYGGGRKMEQNKILWIALAGESESSFKKRKYDKLLEHHLNIGIAGYCGIADSEVKIIYNTFGEGIHEDGIDSAHVFYQNILQQAYDLGKEF</sequence>